<keyword evidence="5 15" id="KW-0347">Helicase</keyword>
<dbReference type="InterPro" id="IPR011545">
    <property type="entry name" value="DEAD/DEAH_box_helicase_dom"/>
</dbReference>
<keyword evidence="16" id="KW-1185">Reference proteome</keyword>
<evidence type="ECO:0000313" key="16">
    <source>
        <dbReference type="Proteomes" id="UP000600139"/>
    </source>
</evidence>
<dbReference type="GO" id="GO:0046872">
    <property type="term" value="F:metal ion binding"/>
    <property type="evidence" value="ECO:0007669"/>
    <property type="project" value="UniProtKB-KW"/>
</dbReference>
<dbReference type="PROSITE" id="PS51192">
    <property type="entry name" value="HELICASE_ATP_BIND_1"/>
    <property type="match status" value="1"/>
</dbReference>
<evidence type="ECO:0000256" key="8">
    <source>
        <dbReference type="ARBA" id="ARBA00023235"/>
    </source>
</evidence>
<reference evidence="15" key="1">
    <citation type="submission" date="2021-01" db="EMBL/GenBank/DDBJ databases">
        <title>Modified the classification status of verrucomicrobia.</title>
        <authorList>
            <person name="Feng X."/>
        </authorList>
    </citation>
    <scope>NUCLEOTIDE SEQUENCE</scope>
    <source>
        <strain evidence="15">JCM 18052</strain>
    </source>
</reference>
<dbReference type="InterPro" id="IPR036388">
    <property type="entry name" value="WH-like_DNA-bd_sf"/>
</dbReference>
<dbReference type="SUPFAM" id="SSF52540">
    <property type="entry name" value="P-loop containing nucleoside triphosphate hydrolases"/>
    <property type="match status" value="1"/>
</dbReference>
<dbReference type="SMART" id="SM00487">
    <property type="entry name" value="DEXDc"/>
    <property type="match status" value="1"/>
</dbReference>
<dbReference type="GO" id="GO:0005524">
    <property type="term" value="F:ATP binding"/>
    <property type="evidence" value="ECO:0007669"/>
    <property type="project" value="UniProtKB-KW"/>
</dbReference>
<comment type="catalytic activity">
    <reaction evidence="9">
        <text>Couples ATP hydrolysis with the unwinding of duplex DNA by translocating in the 3'-5' direction.</text>
        <dbReference type="EC" id="5.6.2.4"/>
    </reaction>
</comment>
<evidence type="ECO:0000256" key="11">
    <source>
        <dbReference type="ARBA" id="ARBA00044535"/>
    </source>
</evidence>
<dbReference type="InterPro" id="IPR004589">
    <property type="entry name" value="DNA_helicase_ATP-dep_RecQ"/>
</dbReference>
<dbReference type="PROSITE" id="PS51194">
    <property type="entry name" value="HELICASE_CTER"/>
    <property type="match status" value="1"/>
</dbReference>
<dbReference type="FunFam" id="3.40.50.300:FF:001389">
    <property type="entry name" value="ATP-dependent DNA helicase RecQ"/>
    <property type="match status" value="1"/>
</dbReference>
<evidence type="ECO:0000256" key="6">
    <source>
        <dbReference type="ARBA" id="ARBA00022840"/>
    </source>
</evidence>
<comment type="caution">
    <text evidence="15">The sequence shown here is derived from an EMBL/GenBank/DDBJ whole genome shotgun (WGS) entry which is preliminary data.</text>
</comment>
<feature type="domain" description="Helicase ATP-binding" evidence="13">
    <location>
        <begin position="58"/>
        <end position="226"/>
    </location>
</feature>
<evidence type="ECO:0000256" key="10">
    <source>
        <dbReference type="ARBA" id="ARBA00034808"/>
    </source>
</evidence>
<dbReference type="Gene3D" id="1.10.10.10">
    <property type="entry name" value="Winged helix-like DNA-binding domain superfamily/Winged helix DNA-binding domain"/>
    <property type="match status" value="1"/>
</dbReference>
<dbReference type="GO" id="GO:0043138">
    <property type="term" value="F:3'-5' DNA helicase activity"/>
    <property type="evidence" value="ECO:0007669"/>
    <property type="project" value="UniProtKB-EC"/>
</dbReference>
<dbReference type="InterPro" id="IPR032284">
    <property type="entry name" value="RecQ_Zn-bd"/>
</dbReference>
<evidence type="ECO:0000256" key="3">
    <source>
        <dbReference type="ARBA" id="ARBA00022741"/>
    </source>
</evidence>
<dbReference type="PANTHER" id="PTHR13710">
    <property type="entry name" value="DNA HELICASE RECQ FAMILY MEMBER"/>
    <property type="match status" value="1"/>
</dbReference>
<dbReference type="Proteomes" id="UP000600139">
    <property type="component" value="Unassembled WGS sequence"/>
</dbReference>
<dbReference type="GO" id="GO:0030894">
    <property type="term" value="C:replisome"/>
    <property type="evidence" value="ECO:0007669"/>
    <property type="project" value="TreeGrafter"/>
</dbReference>
<name>A0A934R5Y3_9BACT</name>
<dbReference type="Pfam" id="PF16124">
    <property type="entry name" value="RecQ_Zn_bind"/>
    <property type="match status" value="1"/>
</dbReference>
<evidence type="ECO:0000256" key="12">
    <source>
        <dbReference type="ARBA" id="ARBA00044550"/>
    </source>
</evidence>
<dbReference type="EC" id="5.6.2.4" evidence="10"/>
<dbReference type="GO" id="GO:0003677">
    <property type="term" value="F:DNA binding"/>
    <property type="evidence" value="ECO:0007669"/>
    <property type="project" value="UniProtKB-KW"/>
</dbReference>
<dbReference type="PANTHER" id="PTHR13710:SF105">
    <property type="entry name" value="ATP-DEPENDENT DNA HELICASE Q1"/>
    <property type="match status" value="1"/>
</dbReference>
<keyword evidence="3" id="KW-0547">Nucleotide-binding</keyword>
<proteinExistence type="inferred from homology"/>
<evidence type="ECO:0000256" key="9">
    <source>
        <dbReference type="ARBA" id="ARBA00034617"/>
    </source>
</evidence>
<dbReference type="Gene3D" id="3.40.50.300">
    <property type="entry name" value="P-loop containing nucleotide triphosphate hydrolases"/>
    <property type="match status" value="2"/>
</dbReference>
<accession>A0A934R5Y3</accession>
<dbReference type="GO" id="GO:0043590">
    <property type="term" value="C:bacterial nucleoid"/>
    <property type="evidence" value="ECO:0007669"/>
    <property type="project" value="TreeGrafter"/>
</dbReference>
<evidence type="ECO:0000259" key="13">
    <source>
        <dbReference type="PROSITE" id="PS51192"/>
    </source>
</evidence>
<evidence type="ECO:0000256" key="2">
    <source>
        <dbReference type="ARBA" id="ARBA00022723"/>
    </source>
</evidence>
<keyword evidence="4" id="KW-0378">Hydrolase</keyword>
<feature type="domain" description="Helicase C-terminal" evidence="14">
    <location>
        <begin position="252"/>
        <end position="398"/>
    </location>
</feature>
<evidence type="ECO:0000256" key="1">
    <source>
        <dbReference type="ARBA" id="ARBA00005446"/>
    </source>
</evidence>
<evidence type="ECO:0000256" key="5">
    <source>
        <dbReference type="ARBA" id="ARBA00022806"/>
    </source>
</evidence>
<evidence type="ECO:0000256" key="7">
    <source>
        <dbReference type="ARBA" id="ARBA00023125"/>
    </source>
</evidence>
<dbReference type="SMART" id="SM00490">
    <property type="entry name" value="HELICc"/>
    <property type="match status" value="1"/>
</dbReference>
<dbReference type="GO" id="GO:0005737">
    <property type="term" value="C:cytoplasm"/>
    <property type="evidence" value="ECO:0007669"/>
    <property type="project" value="TreeGrafter"/>
</dbReference>
<dbReference type="InterPro" id="IPR014001">
    <property type="entry name" value="Helicase_ATP-bd"/>
</dbReference>
<dbReference type="Pfam" id="PF00270">
    <property type="entry name" value="DEAD"/>
    <property type="match status" value="1"/>
</dbReference>
<evidence type="ECO:0000256" key="4">
    <source>
        <dbReference type="ARBA" id="ARBA00022801"/>
    </source>
</evidence>
<keyword evidence="6" id="KW-0067">ATP-binding</keyword>
<organism evidence="15 16">
    <name type="scientific">Luteolibacter yonseiensis</name>
    <dbReference type="NCBI Taxonomy" id="1144680"/>
    <lineage>
        <taxon>Bacteria</taxon>
        <taxon>Pseudomonadati</taxon>
        <taxon>Verrucomicrobiota</taxon>
        <taxon>Verrucomicrobiia</taxon>
        <taxon>Verrucomicrobiales</taxon>
        <taxon>Verrucomicrobiaceae</taxon>
        <taxon>Luteolibacter</taxon>
    </lineage>
</organism>
<protein>
    <recommendedName>
        <fullName evidence="11">ATP-dependent DNA helicase RecQ</fullName>
        <ecNumber evidence="10">5.6.2.4</ecNumber>
    </recommendedName>
    <alternativeName>
        <fullName evidence="12">DNA 3'-5' helicase RecQ</fullName>
    </alternativeName>
</protein>
<gene>
    <name evidence="15" type="ORF">JIN84_13235</name>
</gene>
<sequence length="669" mass="73690">MPCFRICATCCQASTIGKGASSIPACHRVGETETRGVLSTLREHFGHDDFRGGQEPVVRALMEGRSALAVFPTGGGKSLCYQLPALLLDGLTLVVSPLIALMRDQVDALAAKGIPAARLDSTLDAEQVREVYSRLEASSLKLLYIAPERFANESFRKKLGKLPIRLIAIDEAHCISEWGHNFRPDYLKLAKICRRLKIPRVLCLTATATPKVARDIRKAFRIAAADHVQLSFHRQNLDLRVTPCTVEERKSLLLEKLNVVDGAAVVYVTRQETAEEVATFLAKNGLPARAYHAGLPAEFRADAQNAFMAGKTRVIVATIAFGMGIDKSDIRAVFHYNLPKSLENHTQEIGRAGRDGGYALCEMLACGDDLTVLENFIHSDTPSPRALSNLVDRVLRLGPAFDVSPYELSTICDIRPSVVSTVMTYLEIDGMIEATGSFYGSYRAKLLNTRDKILAGRSPAERKFIRQLLDAGEMKRWWLCFQPTLLAGKFDCSREKVVGVLNDLHSAGDIMLKVSGLRQGYKLRKDPGDIRELTAGLVEKFQAREQSDLARLRQVLGISAYRGCLTGYLTKHFGETLAEPCGHCDRCRGVPAKTVKRPKVRRPTDEELIAVKTLMDEKHAALNTPRQLAKFLCGMASPAATRARLTRNNAFGLLADLPFSDVLMIAEAA</sequence>
<dbReference type="InterPro" id="IPR001650">
    <property type="entry name" value="Helicase_C-like"/>
</dbReference>
<keyword evidence="2" id="KW-0479">Metal-binding</keyword>
<dbReference type="GO" id="GO:0006310">
    <property type="term" value="P:DNA recombination"/>
    <property type="evidence" value="ECO:0007669"/>
    <property type="project" value="InterPro"/>
</dbReference>
<dbReference type="CDD" id="cd17920">
    <property type="entry name" value="DEXHc_RecQ"/>
    <property type="match status" value="1"/>
</dbReference>
<evidence type="ECO:0000313" key="15">
    <source>
        <dbReference type="EMBL" id="MBK1816583.1"/>
    </source>
</evidence>
<keyword evidence="8" id="KW-0413">Isomerase</keyword>
<dbReference type="GO" id="GO:0009378">
    <property type="term" value="F:four-way junction helicase activity"/>
    <property type="evidence" value="ECO:0007669"/>
    <property type="project" value="TreeGrafter"/>
</dbReference>
<dbReference type="Pfam" id="PF00271">
    <property type="entry name" value="Helicase_C"/>
    <property type="match status" value="1"/>
</dbReference>
<keyword evidence="7" id="KW-0238">DNA-binding</keyword>
<comment type="similarity">
    <text evidence="1">Belongs to the helicase family. RecQ subfamily.</text>
</comment>
<dbReference type="AlphaFoldDB" id="A0A934R5Y3"/>
<dbReference type="NCBIfam" id="TIGR00614">
    <property type="entry name" value="recQ_fam"/>
    <property type="match status" value="1"/>
</dbReference>
<dbReference type="GO" id="GO:0016787">
    <property type="term" value="F:hydrolase activity"/>
    <property type="evidence" value="ECO:0007669"/>
    <property type="project" value="UniProtKB-KW"/>
</dbReference>
<dbReference type="InterPro" id="IPR027417">
    <property type="entry name" value="P-loop_NTPase"/>
</dbReference>
<evidence type="ECO:0000259" key="14">
    <source>
        <dbReference type="PROSITE" id="PS51194"/>
    </source>
</evidence>
<dbReference type="GO" id="GO:0006281">
    <property type="term" value="P:DNA repair"/>
    <property type="evidence" value="ECO:0007669"/>
    <property type="project" value="TreeGrafter"/>
</dbReference>
<dbReference type="EMBL" id="JAENIK010000011">
    <property type="protein sequence ID" value="MBK1816583.1"/>
    <property type="molecule type" value="Genomic_DNA"/>
</dbReference>